<gene>
    <name evidence="7" type="primary">clpP</name>
    <name evidence="11" type="ORF">BE21_51655</name>
</gene>
<name>A0A150TFM8_SORCE</name>
<dbReference type="Gene3D" id="3.90.226.10">
    <property type="entry name" value="2-enoyl-CoA Hydratase, Chain A, domain 1"/>
    <property type="match status" value="1"/>
</dbReference>
<dbReference type="PANTHER" id="PTHR10381:SF70">
    <property type="entry name" value="ATP-DEPENDENT CLP PROTEASE PROTEOLYTIC SUBUNIT"/>
    <property type="match status" value="1"/>
</dbReference>
<protein>
    <recommendedName>
        <fullName evidence="7 9">ATP-dependent Clp protease proteolytic subunit</fullName>
        <ecNumber evidence="7">3.4.21.92</ecNumber>
    </recommendedName>
    <alternativeName>
        <fullName evidence="7">Endopeptidase Clp</fullName>
    </alternativeName>
</protein>
<comment type="function">
    <text evidence="7">Cleaves peptides in various proteins in a process that requires ATP hydrolysis. Has a chymotrypsin-like activity. Plays a major role in the degradation of misfolded proteins.</text>
</comment>
<dbReference type="Proteomes" id="UP000075502">
    <property type="component" value="Unassembled WGS sequence"/>
</dbReference>
<dbReference type="EMBL" id="JEME01002712">
    <property type="protein sequence ID" value="KYG03436.1"/>
    <property type="molecule type" value="Genomic_DNA"/>
</dbReference>
<comment type="subcellular location">
    <subcellularLocation>
        <location evidence="7">Cytoplasm</location>
    </subcellularLocation>
</comment>
<evidence type="ECO:0000256" key="5">
    <source>
        <dbReference type="ARBA" id="ARBA00022825"/>
    </source>
</evidence>
<feature type="active site" evidence="7 8">
    <location>
        <position position="123"/>
    </location>
</feature>
<dbReference type="PANTHER" id="PTHR10381">
    <property type="entry name" value="ATP-DEPENDENT CLP PROTEASE PROTEOLYTIC SUBUNIT"/>
    <property type="match status" value="1"/>
</dbReference>
<evidence type="ECO:0000313" key="12">
    <source>
        <dbReference type="Proteomes" id="UP000075502"/>
    </source>
</evidence>
<feature type="region of interest" description="Disordered" evidence="10">
    <location>
        <begin position="1"/>
        <end position="21"/>
    </location>
</feature>
<proteinExistence type="inferred from homology"/>
<keyword evidence="5 7" id="KW-0720">Serine protease</keyword>
<comment type="subunit">
    <text evidence="7">Fourteen ClpP subunits assemble into 2 heptameric rings which stack back to back to give a disk-like structure with a central cavity, resembling the structure of eukaryotic proteasomes.</text>
</comment>
<evidence type="ECO:0000256" key="8">
    <source>
        <dbReference type="PROSITE-ProRule" id="PRU10086"/>
    </source>
</evidence>
<dbReference type="GO" id="GO:0009368">
    <property type="term" value="C:endopeptidase Clp complex"/>
    <property type="evidence" value="ECO:0007669"/>
    <property type="project" value="TreeGrafter"/>
</dbReference>
<feature type="active site" description="Nucleophile" evidence="7">
    <location>
        <position position="98"/>
    </location>
</feature>
<evidence type="ECO:0000256" key="1">
    <source>
        <dbReference type="ARBA" id="ARBA00007039"/>
    </source>
</evidence>
<dbReference type="CDD" id="cd07017">
    <property type="entry name" value="S14_ClpP_2"/>
    <property type="match status" value="1"/>
</dbReference>
<keyword evidence="2 7" id="KW-0963">Cytoplasm</keyword>
<dbReference type="GO" id="GO:0005737">
    <property type="term" value="C:cytoplasm"/>
    <property type="evidence" value="ECO:0007669"/>
    <property type="project" value="UniProtKB-SubCell"/>
</dbReference>
<dbReference type="InterPro" id="IPR029045">
    <property type="entry name" value="ClpP/crotonase-like_dom_sf"/>
</dbReference>
<sequence>MRFDATPNDEQLPHRAPSEEVQSSLLRSRTVLIFGEITSELAHATTAQLLALANQSEAPIRVLIHSPGGHVESGDTIYDVIRFIRPEVKVIGTGWVASAGALIFVAARRENRFALPNTRFLLHQPLGGVRGPASDIEIEAAQIMAARERLNRIFAEATGQDPAKIAQETERNLWMTAREAQAYGLVHRVVESALEV</sequence>
<dbReference type="EC" id="3.4.21.92" evidence="7"/>
<evidence type="ECO:0000313" key="11">
    <source>
        <dbReference type="EMBL" id="KYG03436.1"/>
    </source>
</evidence>
<comment type="catalytic activity">
    <reaction evidence="6 7 8">
        <text>Hydrolysis of proteins to small peptides in the presence of ATP and magnesium. alpha-casein is the usual test substrate. In the absence of ATP, only oligopeptides shorter than five residues are hydrolyzed (such as succinyl-Leu-Tyr-|-NHMec, and Leu-Tyr-Leu-|-Tyr-Trp, in which cleavage of the -Tyr-|-Leu- and -Tyr-|-Trp bonds also occurs).</text>
        <dbReference type="EC" id="3.4.21.92"/>
    </reaction>
</comment>
<dbReference type="Pfam" id="PF00574">
    <property type="entry name" value="CLP_protease"/>
    <property type="match status" value="1"/>
</dbReference>
<dbReference type="AlphaFoldDB" id="A0A150TFM8"/>
<dbReference type="GO" id="GO:0051117">
    <property type="term" value="F:ATPase binding"/>
    <property type="evidence" value="ECO:0007669"/>
    <property type="project" value="TreeGrafter"/>
</dbReference>
<evidence type="ECO:0000256" key="9">
    <source>
        <dbReference type="RuleBase" id="RU003567"/>
    </source>
</evidence>
<dbReference type="GO" id="GO:0006515">
    <property type="term" value="P:protein quality control for misfolded or incompletely synthesized proteins"/>
    <property type="evidence" value="ECO:0007669"/>
    <property type="project" value="TreeGrafter"/>
</dbReference>
<reference evidence="11 12" key="1">
    <citation type="submission" date="2014-02" db="EMBL/GenBank/DDBJ databases">
        <title>The small core and large imbalanced accessory genome model reveals a collaborative survival strategy of Sorangium cellulosum strains in nature.</title>
        <authorList>
            <person name="Han K."/>
            <person name="Peng R."/>
            <person name="Blom J."/>
            <person name="Li Y.-Z."/>
        </authorList>
    </citation>
    <scope>NUCLEOTIDE SEQUENCE [LARGE SCALE GENOMIC DNA]</scope>
    <source>
        <strain evidence="11 12">So0007-03</strain>
    </source>
</reference>
<evidence type="ECO:0000256" key="7">
    <source>
        <dbReference type="HAMAP-Rule" id="MF_00444"/>
    </source>
</evidence>
<dbReference type="InterPro" id="IPR001907">
    <property type="entry name" value="ClpP"/>
</dbReference>
<accession>A0A150TFM8</accession>
<dbReference type="GO" id="GO:0004176">
    <property type="term" value="F:ATP-dependent peptidase activity"/>
    <property type="evidence" value="ECO:0007669"/>
    <property type="project" value="InterPro"/>
</dbReference>
<evidence type="ECO:0000256" key="10">
    <source>
        <dbReference type="SAM" id="MobiDB-lite"/>
    </source>
</evidence>
<keyword evidence="4 7" id="KW-0378">Hydrolase</keyword>
<dbReference type="InterPro" id="IPR023562">
    <property type="entry name" value="ClpP/TepA"/>
</dbReference>
<dbReference type="NCBIfam" id="NF009205">
    <property type="entry name" value="PRK12553.1"/>
    <property type="match status" value="1"/>
</dbReference>
<dbReference type="InterPro" id="IPR033135">
    <property type="entry name" value="ClpP_His_AS"/>
</dbReference>
<comment type="similarity">
    <text evidence="1 7 9">Belongs to the peptidase S14 family.</text>
</comment>
<dbReference type="PRINTS" id="PR00127">
    <property type="entry name" value="CLPPROTEASEP"/>
</dbReference>
<dbReference type="SUPFAM" id="SSF52096">
    <property type="entry name" value="ClpP/crotonase"/>
    <property type="match status" value="1"/>
</dbReference>
<dbReference type="PROSITE" id="PS00382">
    <property type="entry name" value="CLP_PROTEASE_HIS"/>
    <property type="match status" value="1"/>
</dbReference>
<organism evidence="11 12">
    <name type="scientific">Sorangium cellulosum</name>
    <name type="common">Polyangium cellulosum</name>
    <dbReference type="NCBI Taxonomy" id="56"/>
    <lineage>
        <taxon>Bacteria</taxon>
        <taxon>Pseudomonadati</taxon>
        <taxon>Myxococcota</taxon>
        <taxon>Polyangia</taxon>
        <taxon>Polyangiales</taxon>
        <taxon>Polyangiaceae</taxon>
        <taxon>Sorangium</taxon>
    </lineage>
</organism>
<evidence type="ECO:0000256" key="6">
    <source>
        <dbReference type="ARBA" id="ARBA00034021"/>
    </source>
</evidence>
<dbReference type="HAMAP" id="MF_00444">
    <property type="entry name" value="ClpP"/>
    <property type="match status" value="1"/>
</dbReference>
<keyword evidence="3 7" id="KW-0645">Protease</keyword>
<comment type="caution">
    <text evidence="11">The sequence shown here is derived from an EMBL/GenBank/DDBJ whole genome shotgun (WGS) entry which is preliminary data.</text>
</comment>
<evidence type="ECO:0000256" key="3">
    <source>
        <dbReference type="ARBA" id="ARBA00022670"/>
    </source>
</evidence>
<evidence type="ECO:0000256" key="2">
    <source>
        <dbReference type="ARBA" id="ARBA00022490"/>
    </source>
</evidence>
<evidence type="ECO:0000256" key="4">
    <source>
        <dbReference type="ARBA" id="ARBA00022801"/>
    </source>
</evidence>
<dbReference type="GO" id="GO:0004252">
    <property type="term" value="F:serine-type endopeptidase activity"/>
    <property type="evidence" value="ECO:0007669"/>
    <property type="project" value="UniProtKB-UniRule"/>
</dbReference>